<proteinExistence type="predicted"/>
<evidence type="ECO:0000313" key="1">
    <source>
        <dbReference type="EMBL" id="DAE10073.1"/>
    </source>
</evidence>
<reference evidence="1" key="1">
    <citation type="journal article" date="2021" name="Proc. Natl. Acad. Sci. U.S.A.">
        <title>A Catalog of Tens of Thousands of Viruses from Human Metagenomes Reveals Hidden Associations with Chronic Diseases.</title>
        <authorList>
            <person name="Tisza M.J."/>
            <person name="Buck C.B."/>
        </authorList>
    </citation>
    <scope>NUCLEOTIDE SEQUENCE</scope>
    <source>
        <strain evidence="1">Ct4sp3</strain>
    </source>
</reference>
<sequence length="55" mass="6418">MWRLIGVRKNEKRPLYGDLFEWDPDAKAVTALPVGNRVNFLSRIRDNICSIPYRG</sequence>
<protein>
    <submittedName>
        <fullName evidence="1">Uncharacterized protein</fullName>
    </submittedName>
</protein>
<organism evidence="1">
    <name type="scientific">Siphoviridae sp. ct4sp3</name>
    <dbReference type="NCBI Taxonomy" id="2825332"/>
    <lineage>
        <taxon>Viruses</taxon>
        <taxon>Duplodnaviria</taxon>
        <taxon>Heunggongvirae</taxon>
        <taxon>Uroviricota</taxon>
        <taxon>Caudoviricetes</taxon>
    </lineage>
</organism>
<accession>A0A8S5PU59</accession>
<dbReference type="EMBL" id="BK015502">
    <property type="protein sequence ID" value="DAE10073.1"/>
    <property type="molecule type" value="Genomic_DNA"/>
</dbReference>
<name>A0A8S5PU59_9CAUD</name>